<accession>A0AAD7PXJ4</accession>
<reference evidence="1" key="1">
    <citation type="journal article" date="2023" name="Science">
        <title>Elucidation of the pathway for biosynthesis of saponin adjuvants from the soapbark tree.</title>
        <authorList>
            <person name="Reed J."/>
            <person name="Orme A."/>
            <person name="El-Demerdash A."/>
            <person name="Owen C."/>
            <person name="Martin L.B.B."/>
            <person name="Misra R.C."/>
            <person name="Kikuchi S."/>
            <person name="Rejzek M."/>
            <person name="Martin A.C."/>
            <person name="Harkess A."/>
            <person name="Leebens-Mack J."/>
            <person name="Louveau T."/>
            <person name="Stephenson M.J."/>
            <person name="Osbourn A."/>
        </authorList>
    </citation>
    <scope>NUCLEOTIDE SEQUENCE</scope>
    <source>
        <strain evidence="1">S10</strain>
    </source>
</reference>
<keyword evidence="2" id="KW-1185">Reference proteome</keyword>
<dbReference type="PANTHER" id="PTHR34133:SF8">
    <property type="entry name" value="OS07G0633000 PROTEIN"/>
    <property type="match status" value="1"/>
</dbReference>
<organism evidence="1 2">
    <name type="scientific">Quillaja saponaria</name>
    <name type="common">Soap bark tree</name>
    <dbReference type="NCBI Taxonomy" id="32244"/>
    <lineage>
        <taxon>Eukaryota</taxon>
        <taxon>Viridiplantae</taxon>
        <taxon>Streptophyta</taxon>
        <taxon>Embryophyta</taxon>
        <taxon>Tracheophyta</taxon>
        <taxon>Spermatophyta</taxon>
        <taxon>Magnoliopsida</taxon>
        <taxon>eudicotyledons</taxon>
        <taxon>Gunneridae</taxon>
        <taxon>Pentapetalae</taxon>
        <taxon>rosids</taxon>
        <taxon>fabids</taxon>
        <taxon>Fabales</taxon>
        <taxon>Quillajaceae</taxon>
        <taxon>Quillaja</taxon>
    </lineage>
</organism>
<dbReference type="PANTHER" id="PTHR34133">
    <property type="entry name" value="OS07G0633000 PROTEIN"/>
    <property type="match status" value="1"/>
</dbReference>
<name>A0AAD7PXJ4_QUISA</name>
<sequence>MGETAPSIFLPCQPRLPNCYISRRQKFTGWVKKHEWNCKAKAVSNSWNSGIKKQKPSSFNYTSSDDFPLYEPLEAPFDQYLEDKPRVFEALFPYKQTSQQLNEDEWKIYQHPIQFFFTKVQPIVYVRLRCKSNGENLSPEVPNDITKLLQFDLTKWELQGIHSDHTSPYFKIEIRGAFYRERQENKSLLKNQLEMNINFVVPPTLALIPKNVFLTILESVFKPIWEDMKHDFNNRLLADYSDFKREKLQNSVLT</sequence>
<comment type="caution">
    <text evidence="1">The sequence shown here is derived from an EMBL/GenBank/DDBJ whole genome shotgun (WGS) entry which is preliminary data.</text>
</comment>
<dbReference type="KEGG" id="qsa:O6P43_009107"/>
<dbReference type="InterPro" id="IPR018971">
    <property type="entry name" value="DUF1997"/>
</dbReference>
<gene>
    <name evidence="1" type="ORF">O6P43_009107</name>
</gene>
<dbReference type="Pfam" id="PF09366">
    <property type="entry name" value="DUF1997"/>
    <property type="match status" value="1"/>
</dbReference>
<protein>
    <submittedName>
        <fullName evidence="1">DUF1997 family protein</fullName>
    </submittedName>
</protein>
<proteinExistence type="predicted"/>
<dbReference type="Proteomes" id="UP001163823">
    <property type="component" value="Chromosome 4"/>
</dbReference>
<dbReference type="AlphaFoldDB" id="A0AAD7PXJ4"/>
<evidence type="ECO:0000313" key="1">
    <source>
        <dbReference type="EMBL" id="KAJ7971012.1"/>
    </source>
</evidence>
<evidence type="ECO:0000313" key="2">
    <source>
        <dbReference type="Proteomes" id="UP001163823"/>
    </source>
</evidence>
<dbReference type="EMBL" id="JARAOO010000004">
    <property type="protein sequence ID" value="KAJ7971012.1"/>
    <property type="molecule type" value="Genomic_DNA"/>
</dbReference>